<feature type="signal peptide" evidence="14">
    <location>
        <begin position="1"/>
        <end position="19"/>
    </location>
</feature>
<feature type="disulfide bond" evidence="13">
    <location>
        <begin position="335"/>
        <end position="385"/>
    </location>
</feature>
<comment type="similarity">
    <text evidence="2 11">Belongs to the acid sphingomyelinase family.</text>
</comment>
<evidence type="ECO:0000256" key="4">
    <source>
        <dbReference type="ARBA" id="ARBA00022723"/>
    </source>
</evidence>
<dbReference type="PANTHER" id="PTHR10340:SF34">
    <property type="entry name" value="SPHINGOMYELIN PHOSPHODIESTERASE"/>
    <property type="match status" value="1"/>
</dbReference>
<dbReference type="AlphaFoldDB" id="A0A9P5VLD1"/>
<feature type="disulfide bond" evidence="13">
    <location>
        <begin position="177"/>
        <end position="182"/>
    </location>
</feature>
<keyword evidence="17" id="KW-1185">Reference proteome</keyword>
<dbReference type="GO" id="GO:0004767">
    <property type="term" value="F:sphingomyelin phosphodiesterase activity"/>
    <property type="evidence" value="ECO:0007669"/>
    <property type="project" value="UniProtKB-UniRule"/>
</dbReference>
<dbReference type="CDD" id="cd00842">
    <property type="entry name" value="MPP_ASMase"/>
    <property type="match status" value="1"/>
</dbReference>
<keyword evidence="7 12" id="KW-0862">Zinc</keyword>
<dbReference type="PROSITE" id="PS50015">
    <property type="entry name" value="SAP_B"/>
    <property type="match status" value="1"/>
</dbReference>
<accession>A0A9P5VLD1</accession>
<comment type="function">
    <text evidence="11">Converts sphingomyelin to ceramide.</text>
</comment>
<comment type="subcellular location">
    <subcellularLocation>
        <location evidence="1">Secreted</location>
    </subcellularLocation>
</comment>
<feature type="disulfide bond" evidence="13">
    <location>
        <begin position="49"/>
        <end position="125"/>
    </location>
</feature>
<feature type="binding site" evidence="12">
    <location>
        <position position="412"/>
    </location>
    <ligand>
        <name>Zn(2+)</name>
        <dbReference type="ChEBI" id="CHEBI:29105"/>
        <label>2</label>
    </ligand>
</feature>
<feature type="binding site" evidence="12">
    <location>
        <position position="164"/>
    </location>
    <ligand>
        <name>Zn(2+)</name>
        <dbReference type="ChEBI" id="CHEBI:29105"/>
        <label>1</label>
    </ligand>
</feature>
<dbReference type="Gene3D" id="3.60.21.10">
    <property type="match status" value="1"/>
</dbReference>
<gene>
    <name evidence="16" type="ORF">BG006_006539</name>
</gene>
<dbReference type="SUPFAM" id="SSF56300">
    <property type="entry name" value="Metallo-dependent phosphatases"/>
    <property type="match status" value="1"/>
</dbReference>
<dbReference type="PANTHER" id="PTHR10340">
    <property type="entry name" value="SPHINGOMYELIN PHOSPHODIESTERASE"/>
    <property type="match status" value="1"/>
</dbReference>
<dbReference type="GO" id="GO:0005615">
    <property type="term" value="C:extracellular space"/>
    <property type="evidence" value="ECO:0007669"/>
    <property type="project" value="TreeGrafter"/>
</dbReference>
<feature type="binding site" evidence="12">
    <location>
        <position position="233"/>
    </location>
    <ligand>
        <name>Zn(2+)</name>
        <dbReference type="ChEBI" id="CHEBI:29105"/>
        <label>1</label>
    </ligand>
</feature>
<dbReference type="GO" id="GO:0016798">
    <property type="term" value="F:hydrolase activity, acting on glycosyl bonds"/>
    <property type="evidence" value="ECO:0007669"/>
    <property type="project" value="UniProtKB-KW"/>
</dbReference>
<feature type="binding site" evidence="12">
    <location>
        <position position="377"/>
    </location>
    <ligand>
        <name>Zn(2+)</name>
        <dbReference type="ChEBI" id="CHEBI:29105"/>
        <label>2</label>
    </ligand>
</feature>
<evidence type="ECO:0000256" key="7">
    <source>
        <dbReference type="ARBA" id="ARBA00022833"/>
    </source>
</evidence>
<dbReference type="EMBL" id="JAAAUY010000392">
    <property type="protein sequence ID" value="KAF9330509.1"/>
    <property type="molecule type" value="Genomic_DNA"/>
</dbReference>
<evidence type="ECO:0000256" key="10">
    <source>
        <dbReference type="ARBA" id="ARBA00023295"/>
    </source>
</evidence>
<keyword evidence="5 14" id="KW-0732">Signal</keyword>
<feature type="disulfide bond" evidence="13">
    <location>
        <begin position="78"/>
        <end position="89"/>
    </location>
</feature>
<proteinExistence type="inferred from homology"/>
<keyword evidence="9" id="KW-0325">Glycoprotein</keyword>
<evidence type="ECO:0000256" key="6">
    <source>
        <dbReference type="ARBA" id="ARBA00022801"/>
    </source>
</evidence>
<feature type="binding site" evidence="12">
    <location>
        <position position="271"/>
    </location>
    <ligand>
        <name>Zn(2+)</name>
        <dbReference type="ChEBI" id="CHEBI:29105"/>
        <label>2</label>
    </ligand>
</feature>
<comment type="cofactor">
    <cofactor evidence="12">
        <name>Zn(2+)</name>
        <dbReference type="ChEBI" id="CHEBI:29105"/>
    </cofactor>
    <text evidence="12">Binds 2 Zn(2+) ions per subunit.</text>
</comment>
<dbReference type="InterPro" id="IPR011160">
    <property type="entry name" value="Sphingomy_PDE"/>
</dbReference>
<dbReference type="GO" id="GO:0006685">
    <property type="term" value="P:sphingomyelin catabolic process"/>
    <property type="evidence" value="ECO:0007669"/>
    <property type="project" value="UniProtKB-UniRule"/>
</dbReference>
<keyword evidence="6 11" id="KW-0378">Hydrolase</keyword>
<feature type="binding site" evidence="12">
    <location>
        <position position="414"/>
    </location>
    <ligand>
        <name>Zn(2+)</name>
        <dbReference type="ChEBI" id="CHEBI:29105"/>
        <label>1</label>
    </ligand>
</feature>
<evidence type="ECO:0000256" key="5">
    <source>
        <dbReference type="ARBA" id="ARBA00022729"/>
    </source>
</evidence>
<comment type="caution">
    <text evidence="16">The sequence shown here is derived from an EMBL/GenBank/DDBJ whole genome shotgun (WGS) entry which is preliminary data.</text>
</comment>
<evidence type="ECO:0000256" key="2">
    <source>
        <dbReference type="ARBA" id="ARBA00008234"/>
    </source>
</evidence>
<organism evidence="16 17">
    <name type="scientific">Podila minutissima</name>
    <dbReference type="NCBI Taxonomy" id="64525"/>
    <lineage>
        <taxon>Eukaryota</taxon>
        <taxon>Fungi</taxon>
        <taxon>Fungi incertae sedis</taxon>
        <taxon>Mucoromycota</taxon>
        <taxon>Mortierellomycotina</taxon>
        <taxon>Mortierellomycetes</taxon>
        <taxon>Mortierellales</taxon>
        <taxon>Mortierellaceae</taxon>
        <taxon>Podila</taxon>
    </lineage>
</organism>
<name>A0A9P5VLD1_9FUNG</name>
<evidence type="ECO:0000256" key="8">
    <source>
        <dbReference type="ARBA" id="ARBA00023157"/>
    </source>
</evidence>
<feature type="chain" id="PRO_5040445147" description="Sphingomyelin phosphodiesterase" evidence="14">
    <location>
        <begin position="20"/>
        <end position="651"/>
    </location>
</feature>
<feature type="disulfide bond" evidence="13">
    <location>
        <begin position="183"/>
        <end position="205"/>
    </location>
</feature>
<keyword evidence="10 11" id="KW-0326">Glycosidase</keyword>
<evidence type="ECO:0000256" key="14">
    <source>
        <dbReference type="SAM" id="SignalP"/>
    </source>
</evidence>
<evidence type="ECO:0000259" key="15">
    <source>
        <dbReference type="PROSITE" id="PS50015"/>
    </source>
</evidence>
<evidence type="ECO:0000256" key="9">
    <source>
        <dbReference type="ARBA" id="ARBA00023180"/>
    </source>
</evidence>
<dbReference type="PIRSF" id="PIRSF000948">
    <property type="entry name" value="Sphingomy_PDE"/>
    <property type="match status" value="1"/>
</dbReference>
<feature type="binding site" evidence="12">
    <location>
        <position position="162"/>
    </location>
    <ligand>
        <name>Zn(2+)</name>
        <dbReference type="ChEBI" id="CHEBI:29105"/>
        <label>1</label>
    </ligand>
</feature>
<protein>
    <recommendedName>
        <fullName evidence="11">Sphingomyelin phosphodiesterase</fullName>
    </recommendedName>
</protein>
<dbReference type="InterPro" id="IPR029052">
    <property type="entry name" value="Metallo-depent_PP-like"/>
</dbReference>
<evidence type="ECO:0000313" key="16">
    <source>
        <dbReference type="EMBL" id="KAF9330509.1"/>
    </source>
</evidence>
<dbReference type="InterPro" id="IPR004843">
    <property type="entry name" value="Calcineurin-like_PHP"/>
</dbReference>
<dbReference type="InterPro" id="IPR011001">
    <property type="entry name" value="Saposin-like"/>
</dbReference>
<evidence type="ECO:0000256" key="11">
    <source>
        <dbReference type="PIRNR" id="PIRNR000948"/>
    </source>
</evidence>
<dbReference type="Pfam" id="PF00149">
    <property type="entry name" value="Metallophos"/>
    <property type="match status" value="1"/>
</dbReference>
<dbReference type="InterPro" id="IPR041805">
    <property type="entry name" value="ASMase/PPN1_MPP"/>
</dbReference>
<evidence type="ECO:0000256" key="1">
    <source>
        <dbReference type="ARBA" id="ARBA00004613"/>
    </source>
</evidence>
<dbReference type="Proteomes" id="UP000696485">
    <property type="component" value="Unassembled WGS sequence"/>
</dbReference>
<dbReference type="GO" id="GO:0046872">
    <property type="term" value="F:metal ion binding"/>
    <property type="evidence" value="ECO:0007669"/>
    <property type="project" value="UniProtKB-KW"/>
</dbReference>
<evidence type="ECO:0000313" key="17">
    <source>
        <dbReference type="Proteomes" id="UP000696485"/>
    </source>
</evidence>
<dbReference type="SUPFAM" id="SSF47862">
    <property type="entry name" value="Saposin"/>
    <property type="match status" value="1"/>
</dbReference>
<keyword evidence="8 13" id="KW-1015">Disulfide bond</keyword>
<feature type="binding site" evidence="12">
    <location>
        <position position="233"/>
    </location>
    <ligand>
        <name>Zn(2+)</name>
        <dbReference type="ChEBI" id="CHEBI:29105"/>
        <label>2</label>
    </ligand>
</feature>
<evidence type="ECO:0000256" key="3">
    <source>
        <dbReference type="ARBA" id="ARBA00022525"/>
    </source>
</evidence>
<sequence length="651" mass="71866">MRIQLSTALLLIAVTTINAVPTPHAPTTTDAIFDKLKVVYDQSETSKDCLACVAVLVTTKTLDRHNRSGVLKAFKKLCPTFQQQPTDVCDGMVDRYGAHFLDVLRHADIKGDDGKLICYGLYGRCPAPPLPAGALKFPKERPVNPAAPVHSGKLVDVLHLSDWHVDHEYSAGAEAQCDRPQCCRKYPEASAAPIRAASSWGDYNCDTPAKLAADMLTFIPKVTKADFTILTGDVPAHDTWLGTIESTQEVEHIAYETMSALSSKIYPTIGNHESFPASLFNTPSTGSDKWLYNSLADEWSRWLPDDALASARHYGAYSASPAAGLRIISLNTNFCYKQSFFNYADTHDTDPLGELQWLIHQLQAAEDASERVWIIAHVGPSMSDCLRSWSHRYTEIIQRYSPHVVAEQFFGHKHYDDFALYYGSDDGVKSAANAISTAWIGPSVTTLTNLNPGFRVYKVDTKSWNVFDSLTYVADISKGAEWDATGATPDWRLEYSARAAYSPYAPLADSEPLSASWWHNVATAFETDDVAFQKFWLHRSKSSGRIGACPADGACPSEIICRLKNGQSAEICPNTSGIYRRSLDGEATTKHRSNHDQLTHGFISADLGSVLHVPYTSDEPIHYVIKRISAILARTSLKSLVTCSYIFFNAT</sequence>
<evidence type="ECO:0000256" key="12">
    <source>
        <dbReference type="PIRSR" id="PIRSR000948-1"/>
    </source>
</evidence>
<keyword evidence="3" id="KW-0964">Secreted</keyword>
<dbReference type="InterPro" id="IPR008139">
    <property type="entry name" value="SaposinB_dom"/>
</dbReference>
<feature type="domain" description="Saposin B-type" evidence="15">
    <location>
        <begin position="45"/>
        <end position="129"/>
    </location>
</feature>
<reference evidence="16" key="1">
    <citation type="journal article" date="2020" name="Fungal Divers.">
        <title>Resolving the Mortierellaceae phylogeny through synthesis of multi-gene phylogenetics and phylogenomics.</title>
        <authorList>
            <person name="Vandepol N."/>
            <person name="Liber J."/>
            <person name="Desiro A."/>
            <person name="Na H."/>
            <person name="Kennedy M."/>
            <person name="Barry K."/>
            <person name="Grigoriev I.V."/>
            <person name="Miller A.N."/>
            <person name="O'Donnell K."/>
            <person name="Stajich J.E."/>
            <person name="Bonito G."/>
        </authorList>
    </citation>
    <scope>NUCLEOTIDE SEQUENCE</scope>
    <source>
        <strain evidence="16">NVP1</strain>
    </source>
</reference>
<dbReference type="GO" id="GO:0016020">
    <property type="term" value="C:membrane"/>
    <property type="evidence" value="ECO:0007669"/>
    <property type="project" value="GOC"/>
</dbReference>
<keyword evidence="4 12" id="KW-0479">Metal-binding</keyword>
<evidence type="ECO:0000256" key="13">
    <source>
        <dbReference type="PIRSR" id="PIRSR000948-2"/>
    </source>
</evidence>